<keyword evidence="3" id="KW-1185">Reference proteome</keyword>
<dbReference type="KEGG" id="pml:ATP_00401"/>
<dbReference type="AlphaFoldDB" id="B3QZI1"/>
<feature type="transmembrane region" description="Helical" evidence="1">
    <location>
        <begin position="40"/>
        <end position="62"/>
    </location>
</feature>
<evidence type="ECO:0000256" key="1">
    <source>
        <dbReference type="SAM" id="Phobius"/>
    </source>
</evidence>
<reference evidence="2 3" key="1">
    <citation type="journal article" date="2008" name="BMC Genomics">
        <title>The linear chromosome of the plant-pathogenic mycoplasma 'Candidatus Phytoplasma mali'.</title>
        <authorList>
            <person name="Kube M."/>
            <person name="Schneider B."/>
            <person name="Kuhl H."/>
            <person name="Dandekar T."/>
            <person name="Heitmann K."/>
            <person name="Migdoll A.M."/>
            <person name="Reinhardt R."/>
            <person name="Seemueller E."/>
        </authorList>
    </citation>
    <scope>NUCLEOTIDE SEQUENCE [LARGE SCALE GENOMIC DNA]</scope>
    <source>
        <strain evidence="2 3">AT</strain>
    </source>
</reference>
<organism evidence="3">
    <name type="scientific">Phytoplasma mali (strain AT)</name>
    <dbReference type="NCBI Taxonomy" id="482235"/>
    <lineage>
        <taxon>Bacteria</taxon>
        <taxon>Bacillati</taxon>
        <taxon>Mycoplasmatota</taxon>
        <taxon>Mollicutes</taxon>
        <taxon>Acholeplasmatales</taxon>
        <taxon>Acholeplasmataceae</taxon>
        <taxon>Candidatus Phytoplasma</taxon>
        <taxon>16SrX (Apple proliferation group)</taxon>
    </lineage>
</organism>
<feature type="transmembrane region" description="Helical" evidence="1">
    <location>
        <begin position="12"/>
        <end position="28"/>
    </location>
</feature>
<feature type="transmembrane region" description="Helical" evidence="1">
    <location>
        <begin position="68"/>
        <end position="86"/>
    </location>
</feature>
<dbReference type="EMBL" id="CU469464">
    <property type="protein sequence ID" value="CAP18588.1"/>
    <property type="molecule type" value="Genomic_DNA"/>
</dbReference>
<sequence length="131" mass="15493">MTILTIFEKILQFYNWILETYILLVNFYQNNNQILIRGLIIFIVLILIPYILNIIDFILGVIGKIFETIGNLIIIIYQIFLTILGIKSKPRNLVYYQNLNGIKFWFKINSDYSLTPINENFGIIIDQIKEK</sequence>
<keyword evidence="1" id="KW-1133">Transmembrane helix</keyword>
<proteinExistence type="predicted"/>
<evidence type="ECO:0000313" key="3">
    <source>
        <dbReference type="Proteomes" id="UP000002020"/>
    </source>
</evidence>
<dbReference type="STRING" id="37692.ATP_00401"/>
<name>B3QZI1_PHYMT</name>
<gene>
    <name evidence="2" type="ordered locus">ATP_00401</name>
</gene>
<keyword evidence="1" id="KW-0472">Membrane</keyword>
<dbReference type="HOGENOM" id="CLU_1923207_0_0_14"/>
<protein>
    <submittedName>
        <fullName evidence="2">Uncharacterized protein</fullName>
    </submittedName>
</protein>
<accession>B3QZI1</accession>
<dbReference type="Proteomes" id="UP000002020">
    <property type="component" value="Chromosome"/>
</dbReference>
<evidence type="ECO:0000313" key="2">
    <source>
        <dbReference type="EMBL" id="CAP18588.1"/>
    </source>
</evidence>
<keyword evidence="1" id="KW-0812">Transmembrane</keyword>